<dbReference type="InterPro" id="IPR016169">
    <property type="entry name" value="FAD-bd_PCMH_sub2"/>
</dbReference>
<protein>
    <submittedName>
        <fullName evidence="6">6-hydroxy-D-nicotine oxidase</fullName>
        <ecNumber evidence="6">1.5.3.6</ecNumber>
    </submittedName>
</protein>
<keyword evidence="7" id="KW-1185">Reference proteome</keyword>
<dbReference type="PROSITE" id="PS51387">
    <property type="entry name" value="FAD_PCMH"/>
    <property type="match status" value="1"/>
</dbReference>
<dbReference type="Proteomes" id="UP000231791">
    <property type="component" value="Chromosome"/>
</dbReference>
<dbReference type="Gene3D" id="3.40.462.20">
    <property type="match status" value="1"/>
</dbReference>
<dbReference type="EMBL" id="CP024985">
    <property type="protein sequence ID" value="ATZ22418.1"/>
    <property type="molecule type" value="Genomic_DNA"/>
</dbReference>
<evidence type="ECO:0000313" key="7">
    <source>
        <dbReference type="Proteomes" id="UP000231791"/>
    </source>
</evidence>
<comment type="cofactor">
    <cofactor evidence="1">
        <name>FAD</name>
        <dbReference type="ChEBI" id="CHEBI:57692"/>
    </cofactor>
</comment>
<dbReference type="InterPro" id="IPR016167">
    <property type="entry name" value="FAD-bd_PCMH_sub1"/>
</dbReference>
<evidence type="ECO:0000313" key="6">
    <source>
        <dbReference type="EMBL" id="ATZ22418.1"/>
    </source>
</evidence>
<keyword evidence="4" id="KW-0274">FAD</keyword>
<dbReference type="PANTHER" id="PTHR42973">
    <property type="entry name" value="BINDING OXIDOREDUCTASE, PUTATIVE (AFU_ORTHOLOGUE AFUA_1G17690)-RELATED"/>
    <property type="match status" value="1"/>
</dbReference>
<evidence type="ECO:0000256" key="2">
    <source>
        <dbReference type="ARBA" id="ARBA00005466"/>
    </source>
</evidence>
<gene>
    <name evidence="6" type="ORF">SLAV_02470</name>
</gene>
<comment type="similarity">
    <text evidence="2">Belongs to the oxygen-dependent FAD-linked oxidoreductase family.</text>
</comment>
<dbReference type="PANTHER" id="PTHR42973:SF39">
    <property type="entry name" value="FAD-BINDING PCMH-TYPE DOMAIN-CONTAINING PROTEIN"/>
    <property type="match status" value="1"/>
</dbReference>
<dbReference type="Gene3D" id="3.30.465.10">
    <property type="match status" value="1"/>
</dbReference>
<dbReference type="InterPro" id="IPR006094">
    <property type="entry name" value="Oxid_FAD_bind_N"/>
</dbReference>
<keyword evidence="5 6" id="KW-0560">Oxidoreductase</keyword>
<dbReference type="InterPro" id="IPR050416">
    <property type="entry name" value="FAD-linked_Oxidoreductase"/>
</dbReference>
<dbReference type="InterPro" id="IPR016166">
    <property type="entry name" value="FAD-bd_PCMH"/>
</dbReference>
<dbReference type="Gene3D" id="3.30.43.10">
    <property type="entry name" value="Uridine Diphospho-n-acetylenolpyruvylglucosamine Reductase, domain 2"/>
    <property type="match status" value="1"/>
</dbReference>
<dbReference type="GO" id="GO:0071949">
    <property type="term" value="F:FAD binding"/>
    <property type="evidence" value="ECO:0007669"/>
    <property type="project" value="InterPro"/>
</dbReference>
<evidence type="ECO:0000256" key="4">
    <source>
        <dbReference type="ARBA" id="ARBA00022827"/>
    </source>
</evidence>
<organism evidence="6 7">
    <name type="scientific">Streptomyces lavendulae subsp. lavendulae</name>
    <dbReference type="NCBI Taxonomy" id="58340"/>
    <lineage>
        <taxon>Bacteria</taxon>
        <taxon>Bacillati</taxon>
        <taxon>Actinomycetota</taxon>
        <taxon>Actinomycetes</taxon>
        <taxon>Kitasatosporales</taxon>
        <taxon>Streptomycetaceae</taxon>
        <taxon>Streptomyces</taxon>
    </lineage>
</organism>
<dbReference type="GO" id="GO:0018530">
    <property type="term" value="F:(R)-6-hydroxynicotine oxidase activity"/>
    <property type="evidence" value="ECO:0007669"/>
    <property type="project" value="UniProtKB-EC"/>
</dbReference>
<dbReference type="SUPFAM" id="SSF56176">
    <property type="entry name" value="FAD-binding/transporter-associated domain-like"/>
    <property type="match status" value="1"/>
</dbReference>
<evidence type="ECO:0000256" key="1">
    <source>
        <dbReference type="ARBA" id="ARBA00001974"/>
    </source>
</evidence>
<evidence type="ECO:0000256" key="5">
    <source>
        <dbReference type="ARBA" id="ARBA00023002"/>
    </source>
</evidence>
<sequence>MHAPGTAGYENALARVFFPDAARRRPACVVAPRTAADVATVLKAAAEAGVRVTVRGGGLSSNCVADGAVVLDLSEHGNSARPDGDRVVVGGGATMATMLGVLGPAGRTVPVGVSGHTGLGMATRGGIGYLTRSLGLTVDHLVGAELVLPSGDVVRLSERSAGEEADLWWAVRGGAPYVGVVTSGVFRTHESAPVWVDRAVVGLDALATYFRVAPELPRDTSMSAVLGYTPLSPDEPVLFVYTACASGDDSAVGRARAAASAVVAGAGPPPLYRSEGSGRCLAGLPEFAVPGAGGAEPGPIRLPRPGDGPRGSFSGKAVFTGPTLDAAVAGALADRIRAAPTKACRIDFQHTGGALADVDDTATAFWGRTAEWSIPLNAIWDDPADTGACGSWARGTLGALAAHTVGVYNVELRPGLPETAAETRAAYGGNLARLRALRHRYDGAGLLSPLLA</sequence>
<name>A0A2K8P7G2_STRLA</name>
<reference evidence="6 7" key="1">
    <citation type="submission" date="2017-11" db="EMBL/GenBank/DDBJ databases">
        <title>Complete genome sequence of Streptomyces lavendulae subsp. lavendulae CCM 3239 (formerly 'Streptomyces aureofaciens CCM 3239'), the producer of the angucycline-type antibiotic auricin.</title>
        <authorList>
            <person name="Busche T."/>
            <person name="Novakova R."/>
            <person name="Al'Dilaimi A."/>
            <person name="Homerova D."/>
            <person name="Feckova L."/>
            <person name="Rezuchova B."/>
            <person name="Mingyar E."/>
            <person name="Csolleiova D."/>
            <person name="Bekeova C."/>
            <person name="Winkler A."/>
            <person name="Sevcikova B."/>
            <person name="Kalinowski J."/>
            <person name="Kormanec J."/>
            <person name="Ruckert C."/>
        </authorList>
    </citation>
    <scope>NUCLEOTIDE SEQUENCE [LARGE SCALE GENOMIC DNA]</scope>
    <source>
        <strain evidence="6 7">CCM 3239</strain>
    </source>
</reference>
<dbReference type="AlphaFoldDB" id="A0A2K8P7G2"/>
<accession>A0A2K8P7G2</accession>
<proteinExistence type="inferred from homology"/>
<keyword evidence="3" id="KW-0285">Flavoprotein</keyword>
<dbReference type="KEGG" id="slx:SLAV_02470"/>
<evidence type="ECO:0000256" key="3">
    <source>
        <dbReference type="ARBA" id="ARBA00022630"/>
    </source>
</evidence>
<dbReference type="InterPro" id="IPR036318">
    <property type="entry name" value="FAD-bd_PCMH-like_sf"/>
</dbReference>
<dbReference type="EC" id="1.5.3.6" evidence="6"/>
<dbReference type="Pfam" id="PF01565">
    <property type="entry name" value="FAD_binding_4"/>
    <property type="match status" value="1"/>
</dbReference>